<protein>
    <submittedName>
        <fullName evidence="1">Uncharacterized protein</fullName>
    </submittedName>
</protein>
<keyword evidence="2" id="KW-1185">Reference proteome</keyword>
<name>C6A4J0_THESM</name>
<gene>
    <name evidence="1" type="ordered locus">TSIB_1484</name>
</gene>
<organism evidence="1 2">
    <name type="scientific">Thermococcus sibiricus (strain DSM 12597 / MM 739)</name>
    <dbReference type="NCBI Taxonomy" id="604354"/>
    <lineage>
        <taxon>Archaea</taxon>
        <taxon>Methanobacteriati</taxon>
        <taxon>Methanobacteriota</taxon>
        <taxon>Thermococci</taxon>
        <taxon>Thermococcales</taxon>
        <taxon>Thermococcaceae</taxon>
        <taxon>Thermococcus</taxon>
    </lineage>
</organism>
<dbReference type="EMBL" id="CP001463">
    <property type="protein sequence ID" value="ACS90535.1"/>
    <property type="molecule type" value="Genomic_DNA"/>
</dbReference>
<dbReference type="KEGG" id="tsi:TSIB_1484"/>
<sequence length="43" mass="5132">MTSLSILLKSYWNFKKVMKEILAYTAFNSFKVLLERITLVYVE</sequence>
<evidence type="ECO:0000313" key="1">
    <source>
        <dbReference type="EMBL" id="ACS90535.1"/>
    </source>
</evidence>
<evidence type="ECO:0000313" key="2">
    <source>
        <dbReference type="Proteomes" id="UP000009079"/>
    </source>
</evidence>
<dbReference type="Proteomes" id="UP000009079">
    <property type="component" value="Chromosome"/>
</dbReference>
<proteinExistence type="predicted"/>
<accession>C6A4J0</accession>
<dbReference type="AlphaFoldDB" id="C6A4J0"/>
<reference evidence="1 2" key="1">
    <citation type="journal article" date="2009" name="Appl. Environ. Microbiol.">
        <title>Metabolic versatility and indigenous origin of the archaeon Thermococcus sibiricus, isolated from a siberian oil reservoir, as revealed by genome analysis.</title>
        <authorList>
            <person name="Mardanov A.V."/>
            <person name="Ravin N.V."/>
            <person name="Svetlitchnyi V.A."/>
            <person name="Beletsky A.V."/>
            <person name="Miroshnichenko M.L."/>
            <person name="Bonch-Osmolovskaya E.A."/>
            <person name="Skryabin K.G."/>
        </authorList>
    </citation>
    <scope>NUCLEOTIDE SEQUENCE [LARGE SCALE GENOMIC DNA]</scope>
    <source>
        <strain evidence="2">DSM 12597 / MM 739</strain>
    </source>
</reference>
<dbReference type="eggNOG" id="arCOG13133">
    <property type="taxonomic scope" value="Archaea"/>
</dbReference>
<dbReference type="HOGENOM" id="CLU_3228036_0_0_2"/>